<evidence type="ECO:0000313" key="2">
    <source>
        <dbReference type="EMBL" id="PVY94817.1"/>
    </source>
</evidence>
<evidence type="ECO:0000313" key="3">
    <source>
        <dbReference type="Proteomes" id="UP000245793"/>
    </source>
</evidence>
<accession>A0A2U1E4F3</accession>
<dbReference type="PROSITE" id="PS51186">
    <property type="entry name" value="GNAT"/>
    <property type="match status" value="2"/>
</dbReference>
<dbReference type="EMBL" id="QEKV01000003">
    <property type="protein sequence ID" value="PVY94817.1"/>
    <property type="molecule type" value="Genomic_DNA"/>
</dbReference>
<reference evidence="2 3" key="1">
    <citation type="submission" date="2018-04" db="EMBL/GenBank/DDBJ databases">
        <title>Genomic Encyclopedia of Type Strains, Phase IV (KMG-IV): sequencing the most valuable type-strain genomes for metagenomic binning, comparative biology and taxonomic classification.</title>
        <authorList>
            <person name="Goeker M."/>
        </authorList>
    </citation>
    <scope>NUCLEOTIDE SEQUENCE [LARGE SCALE GENOMIC DNA]</scope>
    <source>
        <strain evidence="2 3">DSM 20705</strain>
    </source>
</reference>
<name>A0A2U1E4F3_9FIRM</name>
<feature type="domain" description="N-acetyltransferase" evidence="1">
    <location>
        <begin position="221"/>
        <end position="377"/>
    </location>
</feature>
<dbReference type="Gene3D" id="3.40.630.30">
    <property type="match status" value="1"/>
</dbReference>
<proteinExistence type="predicted"/>
<organism evidence="2 3">
    <name type="scientific">Ezakiella coagulans</name>
    <dbReference type="NCBI Taxonomy" id="46507"/>
    <lineage>
        <taxon>Bacteria</taxon>
        <taxon>Bacillati</taxon>
        <taxon>Bacillota</taxon>
        <taxon>Tissierellia</taxon>
        <taxon>Ezakiella</taxon>
    </lineage>
</organism>
<dbReference type="PANTHER" id="PTHR41368">
    <property type="entry name" value="PROTEIN YGHO"/>
    <property type="match status" value="1"/>
</dbReference>
<dbReference type="SUPFAM" id="SSF55729">
    <property type="entry name" value="Acyl-CoA N-acyltransferases (Nat)"/>
    <property type="match status" value="1"/>
</dbReference>
<dbReference type="PANTHER" id="PTHR41368:SF1">
    <property type="entry name" value="PROTEIN YGHO"/>
    <property type="match status" value="1"/>
</dbReference>
<evidence type="ECO:0000259" key="1">
    <source>
        <dbReference type="PROSITE" id="PS51186"/>
    </source>
</evidence>
<comment type="caution">
    <text evidence="2">The sequence shown here is derived from an EMBL/GenBank/DDBJ whole genome shotgun (WGS) entry which is preliminary data.</text>
</comment>
<keyword evidence="3" id="KW-1185">Reference proteome</keyword>
<feature type="domain" description="N-acetyltransferase" evidence="1">
    <location>
        <begin position="2"/>
        <end position="156"/>
    </location>
</feature>
<protein>
    <recommendedName>
        <fullName evidence="1">N-acetyltransferase domain-containing protein</fullName>
    </recommendedName>
</protein>
<dbReference type="CDD" id="cd04301">
    <property type="entry name" value="NAT_SF"/>
    <property type="match status" value="1"/>
</dbReference>
<dbReference type="GO" id="GO:0016747">
    <property type="term" value="F:acyltransferase activity, transferring groups other than amino-acyl groups"/>
    <property type="evidence" value="ECO:0007669"/>
    <property type="project" value="InterPro"/>
</dbReference>
<dbReference type="RefSeq" id="WP_116479844.1">
    <property type="nucleotide sequence ID" value="NZ_QEKV01000003.1"/>
</dbReference>
<dbReference type="Proteomes" id="UP000245793">
    <property type="component" value="Unassembled WGS sequence"/>
</dbReference>
<dbReference type="InterPro" id="IPR000182">
    <property type="entry name" value="GNAT_dom"/>
</dbReference>
<dbReference type="InterPro" id="IPR016181">
    <property type="entry name" value="Acyl_CoA_acyltransferase"/>
</dbReference>
<sequence length="377" mass="43916">MIEIREVVTDKDIDLFIDITDKIYDDKDYYIKPLRGDYKKYITGKTTAVNKVGDSKMFIALKDGEAVGRILVGINEELNEYHNLKDAYFSQFESIDDKEVSKALYDTAAAWAKNHGANKLKGPMSLPGGDDNRGFLLDNFDDYPYIQNVYNKSYYNDHIVYYGFKKYHDCFAFSAKPTDSMIERYERVIPYAMKKYKFRLDKINLDKEGIKKDARDISNVMKIGMPKNEDWQDLMPPSDEEIDDIVSALRPYADSDLIYIARNENDEPIAFNITMPDYNQIIKHMNGKMNLPGIIKYLYYKNKINRLRVFVLFVIPEYRNKGVTQAMYLKTLRTAIEKGYTEVEGSTIWDYNVPMINDILKVGGELSKTYRVYEIDL</sequence>
<dbReference type="InterPro" id="IPR039968">
    <property type="entry name" value="BcerS-like"/>
</dbReference>
<gene>
    <name evidence="2" type="ORF">C7381_10355</name>
</gene>
<dbReference type="AlphaFoldDB" id="A0A2U1E4F3"/>